<dbReference type="Pfam" id="PF14518">
    <property type="entry name" value="Haem_oxygenas_2"/>
    <property type="match status" value="1"/>
</dbReference>
<sequence length="223" mass="25975">MREITFEEKLKTIVGQKINSISLLKNLKTGKIPKKELKNYTVLLYGEARSSLRIKIPERIKMCPLRLVSVRKFWCKMLKEESGGFLINKDHASLIVPTCISLGATNKELENAYLSACKKLKNYNQERFYEAFSLEDILKELTQMWIDEYILALESTNIANALIKYYGLNEDDVFYFRLHAIEDIKHSKAGLREILKIATDQKLQAYVIKRTNEALEKFPIWMT</sequence>
<dbReference type="EMBL" id="MSCN01000001">
    <property type="protein sequence ID" value="PQJ80625.1"/>
    <property type="molecule type" value="Genomic_DNA"/>
</dbReference>
<dbReference type="InterPro" id="IPR016084">
    <property type="entry name" value="Haem_Oase-like_multi-hlx"/>
</dbReference>
<organism evidence="1 2">
    <name type="scientific">Polaribacter porphyrae</name>
    <dbReference type="NCBI Taxonomy" id="1137780"/>
    <lineage>
        <taxon>Bacteria</taxon>
        <taxon>Pseudomonadati</taxon>
        <taxon>Bacteroidota</taxon>
        <taxon>Flavobacteriia</taxon>
        <taxon>Flavobacteriales</taxon>
        <taxon>Flavobacteriaceae</taxon>
    </lineage>
</organism>
<dbReference type="Proteomes" id="UP000238882">
    <property type="component" value="Unassembled WGS sequence"/>
</dbReference>
<dbReference type="AlphaFoldDB" id="A0A2S7WSQ0"/>
<reference evidence="1 2" key="1">
    <citation type="submission" date="2016-12" db="EMBL/GenBank/DDBJ databases">
        <title>Trade-off between light-utilization and light-protection in marine flavobacteria.</title>
        <authorList>
            <person name="Kumagai Y."/>
            <person name="Yoshizawa S."/>
            <person name="Kogure K."/>
            <person name="Iwasaki W."/>
        </authorList>
    </citation>
    <scope>NUCLEOTIDE SEQUENCE [LARGE SCALE GENOMIC DNA]</scope>
    <source>
        <strain evidence="1 2">NBRC 108759</strain>
    </source>
</reference>
<dbReference type="Gene3D" id="1.20.910.10">
    <property type="entry name" value="Heme oxygenase-like"/>
    <property type="match status" value="1"/>
</dbReference>
<proteinExistence type="predicted"/>
<name>A0A2S7WSQ0_9FLAO</name>
<dbReference type="RefSeq" id="WP_105017226.1">
    <property type="nucleotide sequence ID" value="NZ_MSCN01000001.1"/>
</dbReference>
<evidence type="ECO:0000313" key="1">
    <source>
        <dbReference type="EMBL" id="PQJ80625.1"/>
    </source>
</evidence>
<keyword evidence="2" id="KW-1185">Reference proteome</keyword>
<accession>A0A2S7WSQ0</accession>
<gene>
    <name evidence="1" type="ORF">BTO18_16220</name>
</gene>
<evidence type="ECO:0008006" key="3">
    <source>
        <dbReference type="Google" id="ProtNLM"/>
    </source>
</evidence>
<dbReference type="SUPFAM" id="SSF48613">
    <property type="entry name" value="Heme oxygenase-like"/>
    <property type="match status" value="1"/>
</dbReference>
<evidence type="ECO:0000313" key="2">
    <source>
        <dbReference type="Proteomes" id="UP000238882"/>
    </source>
</evidence>
<comment type="caution">
    <text evidence="1">The sequence shown here is derived from an EMBL/GenBank/DDBJ whole genome shotgun (WGS) entry which is preliminary data.</text>
</comment>
<protein>
    <recommendedName>
        <fullName evidence="3">Thiaminase-2/PQQC domain-containing protein</fullName>
    </recommendedName>
</protein>
<dbReference type="OrthoDB" id="9800756at2"/>